<evidence type="ECO:0000313" key="3">
    <source>
        <dbReference type="Proteomes" id="UP000571701"/>
    </source>
</evidence>
<comment type="caution">
    <text evidence="2">The sequence shown here is derived from an EMBL/GenBank/DDBJ whole genome shotgun (WGS) entry which is preliminary data.</text>
</comment>
<keyword evidence="1" id="KW-0732">Signal</keyword>
<evidence type="ECO:0000256" key="1">
    <source>
        <dbReference type="SAM" id="SignalP"/>
    </source>
</evidence>
<feature type="signal peptide" evidence="1">
    <location>
        <begin position="1"/>
        <end position="21"/>
    </location>
</feature>
<sequence>MKMAIVIALSLFSVSAFGAHAATASNDISSDKNDKTAKADVTQEQTIKAFATGAIAVGMSPKQIEHAAKSMK</sequence>
<dbReference type="RefSeq" id="WP_182106602.1">
    <property type="nucleotide sequence ID" value="NZ_JACFYF010000001.1"/>
</dbReference>
<evidence type="ECO:0008006" key="4">
    <source>
        <dbReference type="Google" id="ProtNLM"/>
    </source>
</evidence>
<name>A0A7W2IST4_9VIBR</name>
<dbReference type="EMBL" id="JACFYF010000001">
    <property type="protein sequence ID" value="MBA5761423.1"/>
    <property type="molecule type" value="Genomic_DNA"/>
</dbReference>
<evidence type="ECO:0000313" key="2">
    <source>
        <dbReference type="EMBL" id="MBA5761423.1"/>
    </source>
</evidence>
<dbReference type="Proteomes" id="UP000571701">
    <property type="component" value="Unassembled WGS sequence"/>
</dbReference>
<reference evidence="2 3" key="1">
    <citation type="submission" date="2020-07" db="EMBL/GenBank/DDBJ databases">
        <title>Vibrio marinisediminis sp. nov., isolated from marine sediment.</title>
        <authorList>
            <person name="Ji X."/>
        </authorList>
    </citation>
    <scope>NUCLEOTIDE SEQUENCE [LARGE SCALE GENOMIC DNA]</scope>
    <source>
        <strain evidence="2 3">404</strain>
    </source>
</reference>
<keyword evidence="3" id="KW-1185">Reference proteome</keyword>
<proteinExistence type="predicted"/>
<protein>
    <recommendedName>
        <fullName evidence="4">DUF4168 domain-containing protein</fullName>
    </recommendedName>
</protein>
<dbReference type="AlphaFoldDB" id="A0A7W2IST4"/>
<organism evidence="2 3">
    <name type="scientific">Vibrio marinisediminis</name>
    <dbReference type="NCBI Taxonomy" id="2758441"/>
    <lineage>
        <taxon>Bacteria</taxon>
        <taxon>Pseudomonadati</taxon>
        <taxon>Pseudomonadota</taxon>
        <taxon>Gammaproteobacteria</taxon>
        <taxon>Vibrionales</taxon>
        <taxon>Vibrionaceae</taxon>
        <taxon>Vibrio</taxon>
    </lineage>
</organism>
<feature type="chain" id="PRO_5031460994" description="DUF4168 domain-containing protein" evidence="1">
    <location>
        <begin position="22"/>
        <end position="72"/>
    </location>
</feature>
<gene>
    <name evidence="2" type="ORF">H2O73_03615</name>
</gene>
<accession>A0A7W2IST4</accession>